<gene>
    <name evidence="2" type="ORF">RRG08_011615</name>
</gene>
<protein>
    <submittedName>
        <fullName evidence="2">Uncharacterized protein</fullName>
    </submittedName>
</protein>
<accession>A0AAE1CJV2</accession>
<dbReference type="EMBL" id="JAWDGP010007902">
    <property type="protein sequence ID" value="KAK3700862.1"/>
    <property type="molecule type" value="Genomic_DNA"/>
</dbReference>
<comment type="caution">
    <text evidence="2">The sequence shown here is derived from an EMBL/GenBank/DDBJ whole genome shotgun (WGS) entry which is preliminary data.</text>
</comment>
<name>A0AAE1CJV2_9GAST</name>
<proteinExistence type="predicted"/>
<evidence type="ECO:0000313" key="3">
    <source>
        <dbReference type="Proteomes" id="UP001283361"/>
    </source>
</evidence>
<keyword evidence="3" id="KW-1185">Reference proteome</keyword>
<feature type="region of interest" description="Disordered" evidence="1">
    <location>
        <begin position="16"/>
        <end position="39"/>
    </location>
</feature>
<reference evidence="2" key="1">
    <citation type="journal article" date="2023" name="G3 (Bethesda)">
        <title>A reference genome for the long-term kleptoplast-retaining sea slug Elysia crispata morphotype clarki.</title>
        <authorList>
            <person name="Eastman K.E."/>
            <person name="Pendleton A.L."/>
            <person name="Shaikh M.A."/>
            <person name="Suttiyut T."/>
            <person name="Ogas R."/>
            <person name="Tomko P."/>
            <person name="Gavelis G."/>
            <person name="Widhalm J.R."/>
            <person name="Wisecaver J.H."/>
        </authorList>
    </citation>
    <scope>NUCLEOTIDE SEQUENCE</scope>
    <source>
        <strain evidence="2">ECLA1</strain>
    </source>
</reference>
<sequence length="128" mass="14330">MDFLTPLQRAFLPTDLHGLPHTTPTSLSPNISTRTSSHHSNEPFSQHIYTDFLTPFQRAFLPTDLHGFSPCAATWVSPKRPTGTFSHANQTDIFRTIVIWTLPDSVLIHRGLAFVISIRPGLSLNHSE</sequence>
<evidence type="ECO:0000256" key="1">
    <source>
        <dbReference type="SAM" id="MobiDB-lite"/>
    </source>
</evidence>
<evidence type="ECO:0000313" key="2">
    <source>
        <dbReference type="EMBL" id="KAK3700862.1"/>
    </source>
</evidence>
<dbReference type="Proteomes" id="UP001283361">
    <property type="component" value="Unassembled WGS sequence"/>
</dbReference>
<feature type="compositionally biased region" description="Polar residues" evidence="1">
    <location>
        <begin position="22"/>
        <end position="35"/>
    </location>
</feature>
<organism evidence="2 3">
    <name type="scientific">Elysia crispata</name>
    <name type="common">lettuce slug</name>
    <dbReference type="NCBI Taxonomy" id="231223"/>
    <lineage>
        <taxon>Eukaryota</taxon>
        <taxon>Metazoa</taxon>
        <taxon>Spiralia</taxon>
        <taxon>Lophotrochozoa</taxon>
        <taxon>Mollusca</taxon>
        <taxon>Gastropoda</taxon>
        <taxon>Heterobranchia</taxon>
        <taxon>Euthyneura</taxon>
        <taxon>Panpulmonata</taxon>
        <taxon>Sacoglossa</taxon>
        <taxon>Placobranchoidea</taxon>
        <taxon>Plakobranchidae</taxon>
        <taxon>Elysia</taxon>
    </lineage>
</organism>
<dbReference type="AlphaFoldDB" id="A0AAE1CJV2"/>